<accession>A0A1M6F185</accession>
<sequence>MKKGIRKIESIHDFHRLRGLDSPLHPLVSLIDYGKTTITNRHIGEQWLFTFYSIGVKRNVGTLRYGQQHYDFNEGLMSFIAPGQLLGIRPNEKPGQKPSGWLLLLHPDFIWNTSLAKSIKKYDFFDYSINEALFMSPKEESIIEGIFKNIQGEIEANLDRFSQNIIIAQIELLLQYSERFYQRQFITRKKSNHEVLARLEKLLNDYFNDEESSKTGIPSVKFVAEKLNLSPNYLSSLLKTLTGQNTQQYIHEKLIEKAKEKLSTSELSISEIAYDLGFEHSQSFSKLFRSKTSLSPSEFRDSFA</sequence>
<dbReference type="PROSITE" id="PS01124">
    <property type="entry name" value="HTH_ARAC_FAMILY_2"/>
    <property type="match status" value="1"/>
</dbReference>
<feature type="domain" description="HTH araC/xylS-type" evidence="4">
    <location>
        <begin position="197"/>
        <end position="302"/>
    </location>
</feature>
<keyword evidence="2" id="KW-0238">DNA-binding</keyword>
<keyword evidence="6" id="KW-1185">Reference proteome</keyword>
<keyword evidence="1" id="KW-0805">Transcription regulation</keyword>
<reference evidence="6" key="1">
    <citation type="submission" date="2016-11" db="EMBL/GenBank/DDBJ databases">
        <authorList>
            <person name="Varghese N."/>
            <person name="Submissions S."/>
        </authorList>
    </citation>
    <scope>NUCLEOTIDE SEQUENCE [LARGE SCALE GENOMIC DNA]</scope>
    <source>
        <strain evidence="6">DSM 19858</strain>
    </source>
</reference>
<dbReference type="PRINTS" id="PR00032">
    <property type="entry name" value="HTHARAC"/>
</dbReference>
<dbReference type="OrthoDB" id="2600165at2"/>
<dbReference type="STRING" id="192903.SAMN04488513_102258"/>
<dbReference type="RefSeq" id="WP_072990620.1">
    <property type="nucleotide sequence ID" value="NZ_FQYU01000002.1"/>
</dbReference>
<proteinExistence type="predicted"/>
<gene>
    <name evidence="5" type="ORF">SAMN04488513_102258</name>
</gene>
<dbReference type="PANTHER" id="PTHR43280">
    <property type="entry name" value="ARAC-FAMILY TRANSCRIPTIONAL REGULATOR"/>
    <property type="match status" value="1"/>
</dbReference>
<evidence type="ECO:0000256" key="1">
    <source>
        <dbReference type="ARBA" id="ARBA00023015"/>
    </source>
</evidence>
<protein>
    <submittedName>
        <fullName evidence="5">Transcriptional regulator, AraC family</fullName>
    </submittedName>
</protein>
<dbReference type="GO" id="GO:0003700">
    <property type="term" value="F:DNA-binding transcription factor activity"/>
    <property type="evidence" value="ECO:0007669"/>
    <property type="project" value="InterPro"/>
</dbReference>
<dbReference type="Pfam" id="PF12833">
    <property type="entry name" value="HTH_18"/>
    <property type="match status" value="1"/>
</dbReference>
<dbReference type="AlphaFoldDB" id="A0A1M6F185"/>
<dbReference type="GO" id="GO:0043565">
    <property type="term" value="F:sequence-specific DNA binding"/>
    <property type="evidence" value="ECO:0007669"/>
    <property type="project" value="InterPro"/>
</dbReference>
<dbReference type="SUPFAM" id="SSF46689">
    <property type="entry name" value="Homeodomain-like"/>
    <property type="match status" value="1"/>
</dbReference>
<evidence type="ECO:0000256" key="2">
    <source>
        <dbReference type="ARBA" id="ARBA00023125"/>
    </source>
</evidence>
<evidence type="ECO:0000256" key="3">
    <source>
        <dbReference type="ARBA" id="ARBA00023163"/>
    </source>
</evidence>
<dbReference type="SMART" id="SM00342">
    <property type="entry name" value="HTH_ARAC"/>
    <property type="match status" value="1"/>
</dbReference>
<dbReference type="Proteomes" id="UP000184543">
    <property type="component" value="Unassembled WGS sequence"/>
</dbReference>
<evidence type="ECO:0000313" key="6">
    <source>
        <dbReference type="Proteomes" id="UP000184543"/>
    </source>
</evidence>
<dbReference type="EMBL" id="FQYU01000002">
    <property type="protein sequence ID" value="SHI91425.1"/>
    <property type="molecule type" value="Genomic_DNA"/>
</dbReference>
<dbReference type="PANTHER" id="PTHR43280:SF32">
    <property type="entry name" value="TRANSCRIPTIONAL REGULATORY PROTEIN"/>
    <property type="match status" value="1"/>
</dbReference>
<evidence type="ECO:0000313" key="5">
    <source>
        <dbReference type="EMBL" id="SHI91425.1"/>
    </source>
</evidence>
<dbReference type="InterPro" id="IPR009057">
    <property type="entry name" value="Homeodomain-like_sf"/>
</dbReference>
<dbReference type="InterPro" id="IPR020449">
    <property type="entry name" value="Tscrpt_reg_AraC-type_HTH"/>
</dbReference>
<evidence type="ECO:0000259" key="4">
    <source>
        <dbReference type="PROSITE" id="PS01124"/>
    </source>
</evidence>
<keyword evidence="3" id="KW-0804">Transcription</keyword>
<name>A0A1M6F185_9FLAO</name>
<organism evidence="5 6">
    <name type="scientific">Pseudozobellia thermophila</name>
    <dbReference type="NCBI Taxonomy" id="192903"/>
    <lineage>
        <taxon>Bacteria</taxon>
        <taxon>Pseudomonadati</taxon>
        <taxon>Bacteroidota</taxon>
        <taxon>Flavobacteriia</taxon>
        <taxon>Flavobacteriales</taxon>
        <taxon>Flavobacteriaceae</taxon>
        <taxon>Pseudozobellia</taxon>
    </lineage>
</organism>
<dbReference type="InterPro" id="IPR018060">
    <property type="entry name" value="HTH_AraC"/>
</dbReference>
<dbReference type="Gene3D" id="1.10.10.60">
    <property type="entry name" value="Homeodomain-like"/>
    <property type="match status" value="2"/>
</dbReference>